<dbReference type="OrthoDB" id="2392346at2759"/>
<name>A0A9N9AWM2_9GLOM</name>
<organism evidence="1 2">
    <name type="scientific">Funneliformis caledonium</name>
    <dbReference type="NCBI Taxonomy" id="1117310"/>
    <lineage>
        <taxon>Eukaryota</taxon>
        <taxon>Fungi</taxon>
        <taxon>Fungi incertae sedis</taxon>
        <taxon>Mucoromycota</taxon>
        <taxon>Glomeromycotina</taxon>
        <taxon>Glomeromycetes</taxon>
        <taxon>Glomerales</taxon>
        <taxon>Glomeraceae</taxon>
        <taxon>Funneliformis</taxon>
    </lineage>
</organism>
<proteinExistence type="predicted"/>
<sequence length="213" mass="24433">MKHIKETLSKHPKVRKIIDPKTVICICAKKIRLDRNYDPDLLDHYVKKNIYKSNDGNSKITQFFSTENSETSKKRKLCVGLNDEKVKLYLHRIGFIITFGDAPPLEVIAQKLFGYICDYFKGNEVNALAKCVSMVVILQFELLLSSLTDLVIKEIIPIKENLTKEFQNGEKVLTEIAEIIGNITDLNLRNNTDEDLIDAREQITNLSNNTYLQ</sequence>
<keyword evidence="2" id="KW-1185">Reference proteome</keyword>
<evidence type="ECO:0000313" key="1">
    <source>
        <dbReference type="EMBL" id="CAG8542562.1"/>
    </source>
</evidence>
<comment type="caution">
    <text evidence="1">The sequence shown here is derived from an EMBL/GenBank/DDBJ whole genome shotgun (WGS) entry which is preliminary data.</text>
</comment>
<protein>
    <submittedName>
        <fullName evidence="1">3372_t:CDS:1</fullName>
    </submittedName>
</protein>
<dbReference type="AlphaFoldDB" id="A0A9N9AWM2"/>
<accession>A0A9N9AWM2</accession>
<gene>
    <name evidence="1" type="ORF">FCALED_LOCUS5712</name>
</gene>
<dbReference type="Proteomes" id="UP000789570">
    <property type="component" value="Unassembled WGS sequence"/>
</dbReference>
<dbReference type="EMBL" id="CAJVPQ010001272">
    <property type="protein sequence ID" value="CAG8542562.1"/>
    <property type="molecule type" value="Genomic_DNA"/>
</dbReference>
<reference evidence="1" key="1">
    <citation type="submission" date="2021-06" db="EMBL/GenBank/DDBJ databases">
        <authorList>
            <person name="Kallberg Y."/>
            <person name="Tangrot J."/>
            <person name="Rosling A."/>
        </authorList>
    </citation>
    <scope>NUCLEOTIDE SEQUENCE</scope>
    <source>
        <strain evidence="1">UK204</strain>
    </source>
</reference>
<evidence type="ECO:0000313" key="2">
    <source>
        <dbReference type="Proteomes" id="UP000789570"/>
    </source>
</evidence>